<keyword evidence="2" id="KW-1185">Reference proteome</keyword>
<sequence length="85" mass="9526">MATFSVVISRVKNSVPDLSNLDCSFDNFRDAFGYFGELCDRYDVDYEFKGETTTTAGGAGYDYSIRLNVEGVEEPQFQNYCICGC</sequence>
<dbReference type="Proteomes" id="UP000294830">
    <property type="component" value="Unassembled WGS sequence"/>
</dbReference>
<gene>
    <name evidence="1" type="ORF">CLV25_104201</name>
</gene>
<protein>
    <submittedName>
        <fullName evidence="1">Uncharacterized protein</fullName>
    </submittedName>
</protein>
<evidence type="ECO:0000313" key="2">
    <source>
        <dbReference type="Proteomes" id="UP000294830"/>
    </source>
</evidence>
<dbReference type="AlphaFoldDB" id="A0A4R2ETZ0"/>
<accession>A0A4R2ETZ0</accession>
<comment type="caution">
    <text evidence="1">The sequence shown here is derived from an EMBL/GenBank/DDBJ whole genome shotgun (WGS) entry which is preliminary data.</text>
</comment>
<dbReference type="EMBL" id="SLWB01000004">
    <property type="protein sequence ID" value="TCN70244.1"/>
    <property type="molecule type" value="Genomic_DNA"/>
</dbReference>
<proteinExistence type="predicted"/>
<evidence type="ECO:0000313" key="1">
    <source>
        <dbReference type="EMBL" id="TCN70244.1"/>
    </source>
</evidence>
<organism evidence="1 2">
    <name type="scientific">Acetobacteroides hydrogenigenes</name>
    <dbReference type="NCBI Taxonomy" id="979970"/>
    <lineage>
        <taxon>Bacteria</taxon>
        <taxon>Pseudomonadati</taxon>
        <taxon>Bacteroidota</taxon>
        <taxon>Bacteroidia</taxon>
        <taxon>Bacteroidales</taxon>
        <taxon>Rikenellaceae</taxon>
        <taxon>Acetobacteroides</taxon>
    </lineage>
</organism>
<reference evidence="1 2" key="1">
    <citation type="submission" date="2019-03" db="EMBL/GenBank/DDBJ databases">
        <title>Genomic Encyclopedia of Archaeal and Bacterial Type Strains, Phase II (KMG-II): from individual species to whole genera.</title>
        <authorList>
            <person name="Goeker M."/>
        </authorList>
    </citation>
    <scope>NUCLEOTIDE SEQUENCE [LARGE SCALE GENOMIC DNA]</scope>
    <source>
        <strain evidence="1 2">RL-C</strain>
    </source>
</reference>
<name>A0A4R2ETZ0_9BACT</name>